<evidence type="ECO:0000313" key="2">
    <source>
        <dbReference type="EMBL" id="KAF7346294.1"/>
    </source>
</evidence>
<proteinExistence type="predicted"/>
<keyword evidence="3" id="KW-1185">Reference proteome</keyword>
<evidence type="ECO:0000313" key="3">
    <source>
        <dbReference type="Proteomes" id="UP000623467"/>
    </source>
</evidence>
<organism evidence="2 3">
    <name type="scientific">Mycena sanguinolenta</name>
    <dbReference type="NCBI Taxonomy" id="230812"/>
    <lineage>
        <taxon>Eukaryota</taxon>
        <taxon>Fungi</taxon>
        <taxon>Dikarya</taxon>
        <taxon>Basidiomycota</taxon>
        <taxon>Agaricomycotina</taxon>
        <taxon>Agaricomycetes</taxon>
        <taxon>Agaricomycetidae</taxon>
        <taxon>Agaricales</taxon>
        <taxon>Marasmiineae</taxon>
        <taxon>Mycenaceae</taxon>
        <taxon>Mycena</taxon>
    </lineage>
</organism>
<name>A0A8H6XTR7_9AGAR</name>
<feature type="region of interest" description="Disordered" evidence="1">
    <location>
        <begin position="1"/>
        <end position="25"/>
    </location>
</feature>
<reference evidence="2" key="1">
    <citation type="submission" date="2020-05" db="EMBL/GenBank/DDBJ databases">
        <title>Mycena genomes resolve the evolution of fungal bioluminescence.</title>
        <authorList>
            <person name="Tsai I.J."/>
        </authorList>
    </citation>
    <scope>NUCLEOTIDE SEQUENCE</scope>
    <source>
        <strain evidence="2">160909Yilan</strain>
    </source>
</reference>
<dbReference type="AlphaFoldDB" id="A0A8H6XTR7"/>
<dbReference type="EMBL" id="JACAZH010000019">
    <property type="protein sequence ID" value="KAF7346294.1"/>
    <property type="molecule type" value="Genomic_DNA"/>
</dbReference>
<accession>A0A8H6XTR7</accession>
<comment type="caution">
    <text evidence="2">The sequence shown here is derived from an EMBL/GenBank/DDBJ whole genome shotgun (WGS) entry which is preliminary data.</text>
</comment>
<sequence>MSGSPPHSGTLVGPSTHLPRSPLRAHGPALQPFGLGLYVSVARLDRLLKAAPAGAAVVPPNASAIQTVNTEELVNTTKEAIAEAVAVVTATQTSDSGIDVDELSILSIAFWMRPCGQLPTQPLPPLRLPQWAEISPTSAHMPPMEWYVPVTAV</sequence>
<dbReference type="Proteomes" id="UP000623467">
    <property type="component" value="Unassembled WGS sequence"/>
</dbReference>
<gene>
    <name evidence="2" type="ORF">MSAN_01856700</name>
</gene>
<protein>
    <submittedName>
        <fullName evidence="2">Uncharacterized protein</fullName>
    </submittedName>
</protein>
<evidence type="ECO:0000256" key="1">
    <source>
        <dbReference type="SAM" id="MobiDB-lite"/>
    </source>
</evidence>